<name>A0A8D4VP66_9GAMM</name>
<evidence type="ECO:0000256" key="1">
    <source>
        <dbReference type="ARBA" id="ARBA00000966"/>
    </source>
</evidence>
<keyword evidence="5" id="KW-0326">Glycosidase</keyword>
<dbReference type="InterPro" id="IPR002037">
    <property type="entry name" value="Glyco_hydro_8"/>
</dbReference>
<evidence type="ECO:0000313" key="9">
    <source>
        <dbReference type="Proteomes" id="UP000824988"/>
    </source>
</evidence>
<evidence type="ECO:0000256" key="3">
    <source>
        <dbReference type="ARBA" id="ARBA00022801"/>
    </source>
</evidence>
<keyword evidence="6" id="KW-0119">Carbohydrate metabolism</keyword>
<feature type="signal peptide" evidence="7">
    <location>
        <begin position="1"/>
        <end position="21"/>
    </location>
</feature>
<reference evidence="8" key="1">
    <citation type="submission" date="2019-06" db="EMBL/GenBank/DDBJ databases">
        <title>Complete genome sequence of Methylogaea oryzae strain JCM16910.</title>
        <authorList>
            <person name="Asakawa S."/>
        </authorList>
    </citation>
    <scope>NUCLEOTIDE SEQUENCE</scope>
    <source>
        <strain evidence="8">E10</strain>
    </source>
</reference>
<dbReference type="Proteomes" id="UP000824988">
    <property type="component" value="Chromosome"/>
</dbReference>
<evidence type="ECO:0000313" key="8">
    <source>
        <dbReference type="EMBL" id="BBL70129.1"/>
    </source>
</evidence>
<keyword evidence="6" id="KW-0624">Polysaccharide degradation</keyword>
<evidence type="ECO:0000256" key="5">
    <source>
        <dbReference type="ARBA" id="ARBA00023295"/>
    </source>
</evidence>
<evidence type="ECO:0000256" key="4">
    <source>
        <dbReference type="ARBA" id="ARBA00023001"/>
    </source>
</evidence>
<keyword evidence="4" id="KW-0136">Cellulose degradation</keyword>
<dbReference type="RefSeq" id="WP_221048243.1">
    <property type="nucleotide sequence ID" value="NZ_AP019782.1"/>
</dbReference>
<dbReference type="EMBL" id="AP019782">
    <property type="protein sequence ID" value="BBL70129.1"/>
    <property type="molecule type" value="Genomic_DNA"/>
</dbReference>
<evidence type="ECO:0000256" key="7">
    <source>
        <dbReference type="SAM" id="SignalP"/>
    </source>
</evidence>
<dbReference type="GO" id="GO:0008810">
    <property type="term" value="F:cellulase activity"/>
    <property type="evidence" value="ECO:0007669"/>
    <property type="project" value="UniProtKB-EC"/>
</dbReference>
<protein>
    <recommendedName>
        <fullName evidence="2">cellulase</fullName>
        <ecNumber evidence="2">3.2.1.4</ecNumber>
    </recommendedName>
</protein>
<gene>
    <name evidence="8" type="ORF">MoryE10_07350</name>
</gene>
<keyword evidence="9" id="KW-1185">Reference proteome</keyword>
<sequence length="346" mass="38879">MAKSKILLGLGLCLAMHSATADDSAPAKAWEHYKQHFISQDGRVIDIYQSRVSHSEGQGYGMLLAERFNDRRLFDTLWNWTRNNLQARRDGLLAWNWGQRPNGQWNVIDYNTASDGDLLVAFALARAGQRWQAPAYTDEARRLAKALRENVAAEQQGISYLLTGYYGYADEKGGLVLNPAYQIPSAYRAMGELDDKAFWEKVEQGGATLWQAACDNPSGLPADWLAVRKGKAGTDEGHPAHFGYEAIRVYLYADWLEPYQSPCGGEQLLERYRKDKRLAPWYGLDGKTASKDEASAGYYAIASRLAERLGRGEEAKKLRETADKQIAWDPDGYYAYSLYLLAVAPR</sequence>
<dbReference type="Pfam" id="PF01270">
    <property type="entry name" value="Glyco_hydro_8"/>
    <property type="match status" value="1"/>
</dbReference>
<organism evidence="8 9">
    <name type="scientific">Methylogaea oryzae</name>
    <dbReference type="NCBI Taxonomy" id="1295382"/>
    <lineage>
        <taxon>Bacteria</taxon>
        <taxon>Pseudomonadati</taxon>
        <taxon>Pseudomonadota</taxon>
        <taxon>Gammaproteobacteria</taxon>
        <taxon>Methylococcales</taxon>
        <taxon>Methylococcaceae</taxon>
        <taxon>Methylogaea</taxon>
    </lineage>
</organism>
<dbReference type="AlphaFoldDB" id="A0A8D4VP66"/>
<keyword evidence="3" id="KW-0378">Hydrolase</keyword>
<accession>A0A8D4VP66</accession>
<comment type="catalytic activity">
    <reaction evidence="1">
        <text>Endohydrolysis of (1-&gt;4)-beta-D-glucosidic linkages in cellulose, lichenin and cereal beta-D-glucans.</text>
        <dbReference type="EC" id="3.2.1.4"/>
    </reaction>
</comment>
<proteinExistence type="predicted"/>
<feature type="chain" id="PRO_5034460785" description="cellulase" evidence="7">
    <location>
        <begin position="22"/>
        <end position="346"/>
    </location>
</feature>
<keyword evidence="7" id="KW-0732">Signal</keyword>
<evidence type="ECO:0000256" key="2">
    <source>
        <dbReference type="ARBA" id="ARBA00012601"/>
    </source>
</evidence>
<dbReference type="EC" id="3.2.1.4" evidence="2"/>
<evidence type="ECO:0000256" key="6">
    <source>
        <dbReference type="ARBA" id="ARBA00023326"/>
    </source>
</evidence>
<dbReference type="KEGG" id="moz:MoryE10_07350"/>
<dbReference type="GO" id="GO:0030245">
    <property type="term" value="P:cellulose catabolic process"/>
    <property type="evidence" value="ECO:0007669"/>
    <property type="project" value="UniProtKB-KW"/>
</dbReference>